<evidence type="ECO:0000256" key="1">
    <source>
        <dbReference type="ARBA" id="ARBA00000085"/>
    </source>
</evidence>
<dbReference type="CDD" id="cd12914">
    <property type="entry name" value="PDC1_DGC_like"/>
    <property type="match status" value="1"/>
</dbReference>
<evidence type="ECO:0000256" key="13">
    <source>
        <dbReference type="ARBA" id="ARBA00023136"/>
    </source>
</evidence>
<evidence type="ECO:0000256" key="7">
    <source>
        <dbReference type="ARBA" id="ARBA00022692"/>
    </source>
</evidence>
<feature type="coiled-coil region" evidence="14">
    <location>
        <begin position="433"/>
        <end position="467"/>
    </location>
</feature>
<dbReference type="InterPro" id="IPR003594">
    <property type="entry name" value="HATPase_dom"/>
</dbReference>
<keyword evidence="13 15" id="KW-0472">Membrane</keyword>
<dbReference type="InterPro" id="IPR003661">
    <property type="entry name" value="HisK_dim/P_dom"/>
</dbReference>
<dbReference type="InterPro" id="IPR005467">
    <property type="entry name" value="His_kinase_dom"/>
</dbReference>
<dbReference type="Gene3D" id="3.30.565.10">
    <property type="entry name" value="Histidine kinase-like ATPase, C-terminal domain"/>
    <property type="match status" value="1"/>
</dbReference>
<dbReference type="InterPro" id="IPR036890">
    <property type="entry name" value="HATPase_C_sf"/>
</dbReference>
<dbReference type="PANTHER" id="PTHR43065">
    <property type="entry name" value="SENSOR HISTIDINE KINASE"/>
    <property type="match status" value="1"/>
</dbReference>
<dbReference type="InterPro" id="IPR036097">
    <property type="entry name" value="HisK_dim/P_sf"/>
</dbReference>
<keyword evidence="9" id="KW-0418">Kinase</keyword>
<evidence type="ECO:0000256" key="4">
    <source>
        <dbReference type="ARBA" id="ARBA00022475"/>
    </source>
</evidence>
<keyword evidence="18" id="KW-1185">Reference proteome</keyword>
<reference evidence="18" key="1">
    <citation type="journal article" date="2019" name="Int. J. Syst. Evol. Microbiol.">
        <title>The Global Catalogue of Microorganisms (GCM) 10K type strain sequencing project: providing services to taxonomists for standard genome sequencing and annotation.</title>
        <authorList>
            <consortium name="The Broad Institute Genomics Platform"/>
            <consortium name="The Broad Institute Genome Sequencing Center for Infectious Disease"/>
            <person name="Wu L."/>
            <person name="Ma J."/>
        </authorList>
    </citation>
    <scope>NUCLEOTIDE SEQUENCE [LARGE SCALE GENOMIC DNA]</scope>
    <source>
        <strain evidence="18">CECT 8288</strain>
    </source>
</reference>
<proteinExistence type="predicted"/>
<keyword evidence="7 15" id="KW-0812">Transmembrane</keyword>
<dbReference type="InterPro" id="IPR004358">
    <property type="entry name" value="Sig_transdc_His_kin-like_C"/>
</dbReference>
<keyword evidence="10 17" id="KW-0067">ATP-binding</keyword>
<dbReference type="PIRSF" id="PIRSF036431">
    <property type="entry name" value="STHK_DctB"/>
    <property type="match status" value="1"/>
</dbReference>
<dbReference type="EMBL" id="JBHRYN010000010">
    <property type="protein sequence ID" value="MFC3701683.1"/>
    <property type="molecule type" value="Genomic_DNA"/>
</dbReference>
<comment type="subcellular location">
    <subcellularLocation>
        <location evidence="2">Cell membrane</location>
        <topology evidence="2">Multi-pass membrane protein</topology>
    </subcellularLocation>
</comment>
<evidence type="ECO:0000313" key="17">
    <source>
        <dbReference type="EMBL" id="MFC3701683.1"/>
    </source>
</evidence>
<evidence type="ECO:0000256" key="10">
    <source>
        <dbReference type="ARBA" id="ARBA00022840"/>
    </source>
</evidence>
<sequence length="692" mass="76691">MANWQQKTLHPNIKMIAFLVISFFVLIGLLLFANKQFYALEMASIQEKASQRLSVYQNALQASIQRFEYLPAVLANDPRIQKALLSASADTTTSSLLSNINNRSGADEIFVLDSAGTTIGASNYLTKTSFVGQNYSFRPYYQSAAKGEQGFYFAVGATTGKAGLFFAEPVIVDLEIIGSVVVKINFDALEANWSQSGEKIWISDERDIIFLSYDSRWLYQGLRPLSLQESQHLVETKQYGDHEIGILESQQRNDGTAIVSLPLTGNQVLFRQQMPGVNWHINWLYATQQIETAVARSVYSIVFAYLILIIAILWIRERVKNAQSQAKLATLIAQRESHQRAIIEGTDAGLINLTHDGKTTFVNPQAQRLFRLKTNALPDIKQLIKGWRGVHASLEAIDATGIRSDGSTFPILVSSSAIGLSDPSDYLITIHDVSELKQAQYELVKNNDELEQRVHDRTNELRAAEKELNHSQRLASLGRMSSAIAHEINQPITALSSYAASSELLIQRNQPEKVLSNLKKISGLIDRLSYISRQLRMVSGKRNTGLSNIKLLPAIHYAQDVLASKLAQAKVDLVINVDEQFCARGNSMMLEQVLVNLLSNAIDAVAKVNHPQITIKGSYSDSVLLVVEDNGIGLSQEELPHIFEPFYSAKQIDEGLGLGLAISYSLVSDMGGQLTVDSQVESGTQFTIKLTR</sequence>
<dbReference type="RefSeq" id="WP_377362771.1">
    <property type="nucleotide sequence ID" value="NZ_JBHRYN010000010.1"/>
</dbReference>
<keyword evidence="14" id="KW-0175">Coiled coil</keyword>
<dbReference type="Pfam" id="PF02743">
    <property type="entry name" value="dCache_1"/>
    <property type="match status" value="1"/>
</dbReference>
<dbReference type="Gene3D" id="6.10.250.3020">
    <property type="match status" value="1"/>
</dbReference>
<feature type="transmembrane region" description="Helical" evidence="15">
    <location>
        <begin position="297"/>
        <end position="315"/>
    </location>
</feature>
<dbReference type="InterPro" id="IPR029151">
    <property type="entry name" value="Sensor-like_sf"/>
</dbReference>
<dbReference type="SUPFAM" id="SSF55874">
    <property type="entry name" value="ATPase domain of HSP90 chaperone/DNA topoisomerase II/histidine kinase"/>
    <property type="match status" value="1"/>
</dbReference>
<dbReference type="PROSITE" id="PS50109">
    <property type="entry name" value="HIS_KIN"/>
    <property type="match status" value="1"/>
</dbReference>
<keyword evidence="4" id="KW-1003">Cell membrane</keyword>
<evidence type="ECO:0000256" key="2">
    <source>
        <dbReference type="ARBA" id="ARBA00004651"/>
    </source>
</evidence>
<evidence type="ECO:0000256" key="11">
    <source>
        <dbReference type="ARBA" id="ARBA00022989"/>
    </source>
</evidence>
<evidence type="ECO:0000256" key="5">
    <source>
        <dbReference type="ARBA" id="ARBA00022553"/>
    </source>
</evidence>
<keyword evidence="6" id="KW-0808">Transferase</keyword>
<evidence type="ECO:0000313" key="18">
    <source>
        <dbReference type="Proteomes" id="UP001595710"/>
    </source>
</evidence>
<feature type="transmembrane region" description="Helical" evidence="15">
    <location>
        <begin position="12"/>
        <end position="33"/>
    </location>
</feature>
<dbReference type="InterPro" id="IPR017055">
    <property type="entry name" value="Sig_transdc_His_kinase_DctB"/>
</dbReference>
<dbReference type="SUPFAM" id="SSF47384">
    <property type="entry name" value="Homodimeric domain of signal transducing histidine kinase"/>
    <property type="match status" value="1"/>
</dbReference>
<keyword evidence="5" id="KW-0597">Phosphoprotein</keyword>
<dbReference type="EC" id="2.7.13.3" evidence="3"/>
<comment type="caution">
    <text evidence="17">The sequence shown here is derived from an EMBL/GenBank/DDBJ whole genome shotgun (WGS) entry which is preliminary data.</text>
</comment>
<dbReference type="Gene3D" id="3.30.450.20">
    <property type="entry name" value="PAS domain"/>
    <property type="match status" value="3"/>
</dbReference>
<protein>
    <recommendedName>
        <fullName evidence="3">histidine kinase</fullName>
        <ecNumber evidence="3">2.7.13.3</ecNumber>
    </recommendedName>
</protein>
<dbReference type="Gene3D" id="1.10.287.130">
    <property type="match status" value="1"/>
</dbReference>
<accession>A0ABV7WUB5</accession>
<evidence type="ECO:0000259" key="16">
    <source>
        <dbReference type="PROSITE" id="PS50109"/>
    </source>
</evidence>
<gene>
    <name evidence="17" type="ORF">ACFOND_08545</name>
</gene>
<dbReference type="SUPFAM" id="SSF103190">
    <property type="entry name" value="Sensory domain-like"/>
    <property type="match status" value="1"/>
</dbReference>
<dbReference type="Pfam" id="PF02518">
    <property type="entry name" value="HATPase_c"/>
    <property type="match status" value="1"/>
</dbReference>
<comment type="catalytic activity">
    <reaction evidence="1">
        <text>ATP + protein L-histidine = ADP + protein N-phospho-L-histidine.</text>
        <dbReference type="EC" id="2.7.13.3"/>
    </reaction>
</comment>
<dbReference type="InterPro" id="IPR033479">
    <property type="entry name" value="dCache_1"/>
</dbReference>
<keyword evidence="12" id="KW-0902">Two-component regulatory system</keyword>
<organism evidence="17 18">
    <name type="scientific">Reinekea marina</name>
    <dbReference type="NCBI Taxonomy" id="1310421"/>
    <lineage>
        <taxon>Bacteria</taxon>
        <taxon>Pseudomonadati</taxon>
        <taxon>Pseudomonadota</taxon>
        <taxon>Gammaproteobacteria</taxon>
        <taxon>Oceanospirillales</taxon>
        <taxon>Saccharospirillaceae</taxon>
        <taxon>Reinekea</taxon>
    </lineage>
</organism>
<feature type="domain" description="Histidine kinase" evidence="16">
    <location>
        <begin position="483"/>
        <end position="692"/>
    </location>
</feature>
<evidence type="ECO:0000256" key="8">
    <source>
        <dbReference type="ARBA" id="ARBA00022741"/>
    </source>
</evidence>
<dbReference type="PANTHER" id="PTHR43065:SF46">
    <property type="entry name" value="C4-DICARBOXYLATE TRANSPORT SENSOR PROTEIN DCTB"/>
    <property type="match status" value="1"/>
</dbReference>
<name>A0ABV7WUB5_9GAMM</name>
<dbReference type="GO" id="GO:0005524">
    <property type="term" value="F:ATP binding"/>
    <property type="evidence" value="ECO:0007669"/>
    <property type="project" value="UniProtKB-KW"/>
</dbReference>
<dbReference type="SMART" id="SM00387">
    <property type="entry name" value="HATPase_c"/>
    <property type="match status" value="1"/>
</dbReference>
<keyword evidence="11 15" id="KW-1133">Transmembrane helix</keyword>
<dbReference type="Proteomes" id="UP001595710">
    <property type="component" value="Unassembled WGS sequence"/>
</dbReference>
<evidence type="ECO:0000256" key="6">
    <source>
        <dbReference type="ARBA" id="ARBA00022679"/>
    </source>
</evidence>
<evidence type="ECO:0000256" key="3">
    <source>
        <dbReference type="ARBA" id="ARBA00012438"/>
    </source>
</evidence>
<keyword evidence="8" id="KW-0547">Nucleotide-binding</keyword>
<dbReference type="PRINTS" id="PR00344">
    <property type="entry name" value="BCTRLSENSOR"/>
</dbReference>
<evidence type="ECO:0000256" key="15">
    <source>
        <dbReference type="SAM" id="Phobius"/>
    </source>
</evidence>
<evidence type="ECO:0000256" key="9">
    <source>
        <dbReference type="ARBA" id="ARBA00022777"/>
    </source>
</evidence>
<evidence type="ECO:0000256" key="14">
    <source>
        <dbReference type="SAM" id="Coils"/>
    </source>
</evidence>
<dbReference type="SUPFAM" id="SSF55785">
    <property type="entry name" value="PYP-like sensor domain (PAS domain)"/>
    <property type="match status" value="1"/>
</dbReference>
<evidence type="ECO:0000256" key="12">
    <source>
        <dbReference type="ARBA" id="ARBA00023012"/>
    </source>
</evidence>
<dbReference type="InterPro" id="IPR035965">
    <property type="entry name" value="PAS-like_dom_sf"/>
</dbReference>
<dbReference type="CDD" id="cd00082">
    <property type="entry name" value="HisKA"/>
    <property type="match status" value="1"/>
</dbReference>